<keyword evidence="2" id="KW-1185">Reference proteome</keyword>
<evidence type="ECO:0000313" key="1">
    <source>
        <dbReference type="EMBL" id="GGG86892.1"/>
    </source>
</evidence>
<sequence>MKSLSCEMRDDCLNAVTHIGNKGYIYCSVHALERRQSGYERTRRLRVWELKLLRNGDAVPSYTPIKKPRHAASQRRMTRQEALVEAQRRWGPQAEVHRYNGSPRFGQPTRYGVYRCSLLESATAQMGIGESWELAFSDADARHSRADAFPSIL</sequence>
<accession>A0A917HQ66</accession>
<dbReference type="AlphaFoldDB" id="A0A917HQ66"/>
<dbReference type="RefSeq" id="WP_188555399.1">
    <property type="nucleotide sequence ID" value="NZ_BMGT01000004.1"/>
</dbReference>
<reference evidence="1" key="2">
    <citation type="submission" date="2020-09" db="EMBL/GenBank/DDBJ databases">
        <authorList>
            <person name="Sun Q."/>
            <person name="Zhou Y."/>
        </authorList>
    </citation>
    <scope>NUCLEOTIDE SEQUENCE</scope>
    <source>
        <strain evidence="1">CGMCC 1.12997</strain>
    </source>
</reference>
<gene>
    <name evidence="1" type="ORF">GCM10011585_33590</name>
</gene>
<proteinExistence type="predicted"/>
<reference evidence="1" key="1">
    <citation type="journal article" date="2014" name="Int. J. Syst. Evol. Microbiol.">
        <title>Complete genome sequence of Corynebacterium casei LMG S-19264T (=DSM 44701T), isolated from a smear-ripened cheese.</title>
        <authorList>
            <consortium name="US DOE Joint Genome Institute (JGI-PGF)"/>
            <person name="Walter F."/>
            <person name="Albersmeier A."/>
            <person name="Kalinowski J."/>
            <person name="Ruckert C."/>
        </authorList>
    </citation>
    <scope>NUCLEOTIDE SEQUENCE</scope>
    <source>
        <strain evidence="1">CGMCC 1.12997</strain>
    </source>
</reference>
<evidence type="ECO:0000313" key="2">
    <source>
        <dbReference type="Proteomes" id="UP000647241"/>
    </source>
</evidence>
<dbReference type="EMBL" id="BMGT01000004">
    <property type="protein sequence ID" value="GGG86892.1"/>
    <property type="molecule type" value="Genomic_DNA"/>
</dbReference>
<organism evidence="1 2">
    <name type="scientific">Edaphobacter dinghuensis</name>
    <dbReference type="NCBI Taxonomy" id="1560005"/>
    <lineage>
        <taxon>Bacteria</taxon>
        <taxon>Pseudomonadati</taxon>
        <taxon>Acidobacteriota</taxon>
        <taxon>Terriglobia</taxon>
        <taxon>Terriglobales</taxon>
        <taxon>Acidobacteriaceae</taxon>
        <taxon>Edaphobacter</taxon>
    </lineage>
</organism>
<name>A0A917HQ66_9BACT</name>
<dbReference type="Proteomes" id="UP000647241">
    <property type="component" value="Unassembled WGS sequence"/>
</dbReference>
<protein>
    <submittedName>
        <fullName evidence="1">Uncharacterized protein</fullName>
    </submittedName>
</protein>
<comment type="caution">
    <text evidence="1">The sequence shown here is derived from an EMBL/GenBank/DDBJ whole genome shotgun (WGS) entry which is preliminary data.</text>
</comment>